<dbReference type="EMBL" id="CP003653">
    <property type="protein sequence ID" value="AFZ37182.1"/>
    <property type="molecule type" value="Genomic_DNA"/>
</dbReference>
<evidence type="ECO:0000256" key="3">
    <source>
        <dbReference type="ARBA" id="ARBA00022723"/>
    </source>
</evidence>
<dbReference type="InterPro" id="IPR051156">
    <property type="entry name" value="Mito/Outer_Membr_Metalloprot"/>
</dbReference>
<evidence type="ECO:0000256" key="2">
    <source>
        <dbReference type="ARBA" id="ARBA00022670"/>
    </source>
</evidence>
<evidence type="ECO:0000313" key="10">
    <source>
        <dbReference type="EMBL" id="AFZ37182.1"/>
    </source>
</evidence>
<dbReference type="eggNOG" id="COG4783">
    <property type="taxonomic scope" value="Bacteria"/>
</dbReference>
<dbReference type="STRING" id="111780.Sta7437_3686"/>
<organism evidence="10 11">
    <name type="scientific">Stanieria cyanosphaera (strain ATCC 29371 / PCC 7437)</name>
    <dbReference type="NCBI Taxonomy" id="111780"/>
    <lineage>
        <taxon>Bacteria</taxon>
        <taxon>Bacillati</taxon>
        <taxon>Cyanobacteriota</taxon>
        <taxon>Cyanophyceae</taxon>
        <taxon>Pleurocapsales</taxon>
        <taxon>Dermocarpellaceae</taxon>
        <taxon>Stanieria</taxon>
    </lineage>
</organism>
<dbReference type="InterPro" id="IPR001915">
    <property type="entry name" value="Peptidase_M48"/>
</dbReference>
<accession>K9XZS9</accession>
<dbReference type="PANTHER" id="PTHR22726">
    <property type="entry name" value="METALLOENDOPEPTIDASE OMA1"/>
    <property type="match status" value="1"/>
</dbReference>
<dbReference type="GO" id="GO:0046872">
    <property type="term" value="F:metal ion binding"/>
    <property type="evidence" value="ECO:0007669"/>
    <property type="project" value="UniProtKB-KW"/>
</dbReference>
<dbReference type="GO" id="GO:0004222">
    <property type="term" value="F:metalloendopeptidase activity"/>
    <property type="evidence" value="ECO:0007669"/>
    <property type="project" value="InterPro"/>
</dbReference>
<reference evidence="11" key="1">
    <citation type="journal article" date="2013" name="Proc. Natl. Acad. Sci. U.S.A.">
        <title>Improving the coverage of the cyanobacterial phylum using diversity-driven genome sequencing.</title>
        <authorList>
            <person name="Shih P.M."/>
            <person name="Wu D."/>
            <person name="Latifi A."/>
            <person name="Axen S.D."/>
            <person name="Fewer D.P."/>
            <person name="Talla E."/>
            <person name="Calteau A."/>
            <person name="Cai F."/>
            <person name="Tandeau de Marsac N."/>
            <person name="Rippka R."/>
            <person name="Herdman M."/>
            <person name="Sivonen K."/>
            <person name="Coursin T."/>
            <person name="Laurent T."/>
            <person name="Goodwin L."/>
            <person name="Nolan M."/>
            <person name="Davenport K.W."/>
            <person name="Han C.S."/>
            <person name="Rubin E.M."/>
            <person name="Eisen J.A."/>
            <person name="Woyke T."/>
            <person name="Gugger M."/>
            <person name="Kerfeld C.A."/>
        </authorList>
    </citation>
    <scope>NUCLEOTIDE SEQUENCE [LARGE SCALE GENOMIC DNA]</scope>
    <source>
        <strain evidence="11">ATCC 29371 / PCC 7437</strain>
    </source>
</reference>
<feature type="signal peptide" evidence="8">
    <location>
        <begin position="1"/>
        <end position="23"/>
    </location>
</feature>
<feature type="region of interest" description="Disordered" evidence="7">
    <location>
        <begin position="33"/>
        <end position="58"/>
    </location>
</feature>
<dbReference type="SUPFAM" id="SSF48452">
    <property type="entry name" value="TPR-like"/>
    <property type="match status" value="1"/>
</dbReference>
<dbReference type="Proteomes" id="UP000010473">
    <property type="component" value="Chromosome"/>
</dbReference>
<dbReference type="GO" id="GO:0016020">
    <property type="term" value="C:membrane"/>
    <property type="evidence" value="ECO:0007669"/>
    <property type="project" value="TreeGrafter"/>
</dbReference>
<keyword evidence="8" id="KW-0732">Signal</keyword>
<dbReference type="RefSeq" id="WP_015194843.1">
    <property type="nucleotide sequence ID" value="NC_019748.1"/>
</dbReference>
<evidence type="ECO:0000313" key="11">
    <source>
        <dbReference type="Proteomes" id="UP000010473"/>
    </source>
</evidence>
<dbReference type="Gene3D" id="1.25.40.10">
    <property type="entry name" value="Tetratricopeptide repeat domain"/>
    <property type="match status" value="1"/>
</dbReference>
<dbReference type="GO" id="GO:0051603">
    <property type="term" value="P:proteolysis involved in protein catabolic process"/>
    <property type="evidence" value="ECO:0007669"/>
    <property type="project" value="TreeGrafter"/>
</dbReference>
<keyword evidence="3" id="KW-0479">Metal-binding</keyword>
<keyword evidence="5" id="KW-0862">Zinc</keyword>
<evidence type="ECO:0000256" key="1">
    <source>
        <dbReference type="ARBA" id="ARBA00001947"/>
    </source>
</evidence>
<feature type="chain" id="PRO_5003938109" evidence="8">
    <location>
        <begin position="24"/>
        <end position="523"/>
    </location>
</feature>
<evidence type="ECO:0000256" key="8">
    <source>
        <dbReference type="SAM" id="SignalP"/>
    </source>
</evidence>
<proteinExistence type="predicted"/>
<dbReference type="Pfam" id="PF01435">
    <property type="entry name" value="Peptidase_M48"/>
    <property type="match status" value="1"/>
</dbReference>
<keyword evidence="4" id="KW-0378">Hydrolase</keyword>
<dbReference type="AlphaFoldDB" id="K9XZS9"/>
<dbReference type="Gene3D" id="3.30.2010.10">
    <property type="entry name" value="Metalloproteases ('zincins'), catalytic domain"/>
    <property type="match status" value="1"/>
</dbReference>
<feature type="domain" description="Peptidase M48" evidence="9">
    <location>
        <begin position="309"/>
        <end position="477"/>
    </location>
</feature>
<sequence length="523" mass="58759">MKLLTSLLTISLIVLSTSQTSFAQIINSPEITKKPSETESETNKTPNQSESETKQPTSEQIIRYLKLATADQLYLDGKKTAAEKLYREVKQPWEIEKNLTRQTKIAKPFYETEKLSPAGAVYWRTYQSGLKQNLVSKIVVPLQLLVEKQPEFIPGHIHYATALQKQAKTEEALKVLEAAISQYPNEPQLLRVKIAADLADKNWLDASITARQFALFNPQHPEAAEFTQLADQYLENFQSHLRGQLRENAIGSLITGAVGYALTGNLFGPISALETTIMLLRGESAVGESTAKQAQKYLPMVQDQEVLNYVRNVGQKVAAVSGRNEFDYEFYVVMDDQINAFALPGGKIFINAGTIMKTESEAELAGLLAHEIAHAVLSHGFQLVSRGSFTSNVVQYIPYVGGLTGNLIVLNYSRDMERQADTFGTKMLVNAGYAADGVRNLMVKLDQEVAKEKQPEPPAWLSTHPQSKDRISDLENLIIKNNLNRYAYEGVAKHQKISQKVAQLWHQYQQTEEYKERQREDEY</sequence>
<dbReference type="OrthoDB" id="9810445at2"/>
<evidence type="ECO:0000259" key="9">
    <source>
        <dbReference type="Pfam" id="PF01435"/>
    </source>
</evidence>
<gene>
    <name evidence="10" type="ordered locus">Sta7437_3686</name>
</gene>
<dbReference type="HOGENOM" id="CLU_023737_1_0_3"/>
<dbReference type="InterPro" id="IPR011990">
    <property type="entry name" value="TPR-like_helical_dom_sf"/>
</dbReference>
<evidence type="ECO:0000256" key="4">
    <source>
        <dbReference type="ARBA" id="ARBA00022801"/>
    </source>
</evidence>
<dbReference type="CDD" id="cd07333">
    <property type="entry name" value="M48C_bepA_like"/>
    <property type="match status" value="1"/>
</dbReference>
<keyword evidence="6" id="KW-0482">Metalloprotease</keyword>
<evidence type="ECO:0000256" key="5">
    <source>
        <dbReference type="ARBA" id="ARBA00022833"/>
    </source>
</evidence>
<evidence type="ECO:0000256" key="6">
    <source>
        <dbReference type="ARBA" id="ARBA00023049"/>
    </source>
</evidence>
<keyword evidence="11" id="KW-1185">Reference proteome</keyword>
<evidence type="ECO:0000256" key="7">
    <source>
        <dbReference type="SAM" id="MobiDB-lite"/>
    </source>
</evidence>
<keyword evidence="2" id="KW-0645">Protease</keyword>
<dbReference type="PANTHER" id="PTHR22726:SF1">
    <property type="entry name" value="METALLOENDOPEPTIDASE OMA1, MITOCHONDRIAL"/>
    <property type="match status" value="1"/>
</dbReference>
<dbReference type="KEGG" id="scs:Sta7437_3686"/>
<protein>
    <submittedName>
        <fullName evidence="10">Peptidase M48 Ste24p</fullName>
    </submittedName>
</protein>
<dbReference type="PATRIC" id="fig|111780.3.peg.3815"/>
<name>K9XZS9_STAC7</name>
<comment type="cofactor">
    <cofactor evidence="1">
        <name>Zn(2+)</name>
        <dbReference type="ChEBI" id="CHEBI:29105"/>
    </cofactor>
</comment>
<feature type="compositionally biased region" description="Polar residues" evidence="7">
    <location>
        <begin position="43"/>
        <end position="58"/>
    </location>
</feature>